<dbReference type="PANTHER" id="PTHR30591">
    <property type="entry name" value="RECBCD ENZYME SUBUNIT RECC"/>
    <property type="match status" value="1"/>
</dbReference>
<name>A0AAE2YNH9_9PROT</name>
<dbReference type="GO" id="GO:0000724">
    <property type="term" value="P:double-strand break repair via homologous recombination"/>
    <property type="evidence" value="ECO:0007669"/>
    <property type="project" value="UniProtKB-UniRule"/>
</dbReference>
<evidence type="ECO:0000256" key="1">
    <source>
        <dbReference type="ARBA" id="ARBA00022722"/>
    </source>
</evidence>
<dbReference type="Gene3D" id="3.40.50.10930">
    <property type="match status" value="1"/>
</dbReference>
<evidence type="ECO:0000256" key="6">
    <source>
        <dbReference type="ARBA" id="ARBA00022839"/>
    </source>
</evidence>
<dbReference type="PIRSF" id="PIRSF000980">
    <property type="entry name" value="RecC"/>
    <property type="match status" value="1"/>
</dbReference>
<comment type="miscellaneous">
    <text evidence="10">In the RecBCD complex, RecB has a slow 3'-5' helicase, an exonuclease activity and loads RecA onto ssDNA, RecD has a fast 5'-3' helicase activity, while RecC stimulates the ATPase and processivity of the RecB helicase and contributes to recognition of the Chi site.</text>
</comment>
<proteinExistence type="inferred from homology"/>
<comment type="function">
    <text evidence="10">A helicase/nuclease that prepares dsDNA breaks (DSB) for recombinational DNA repair. Binds to DSBs and unwinds DNA via a highly rapid and processive ATP-dependent bidirectional helicase activity. Unwinds dsDNA until it encounters a Chi (crossover hotspot instigator) sequence from the 3' direction. Cuts ssDNA a few nucleotides 3' to the Chi site. The properties and activities of the enzyme are changed at Chi. The Chi-altered holoenzyme produces a long 3'-ssDNA overhang and facilitates RecA-binding to the ssDNA for homologous DNA recombination and repair. Holoenzyme degrades any linearized DNA that is unable to undergo homologous recombination. In the holoenzyme this subunit recognizes the wild-type Chi sequence, and when added to isolated RecB increases its ATP-dependent helicase processivity.</text>
</comment>
<evidence type="ECO:0000256" key="9">
    <source>
        <dbReference type="ARBA" id="ARBA00023204"/>
    </source>
</evidence>
<dbReference type="InterPro" id="IPR027417">
    <property type="entry name" value="P-loop_NTPase"/>
</dbReference>
<keyword evidence="3 10" id="KW-0227">DNA damage</keyword>
<dbReference type="HAMAP" id="MF_01486">
    <property type="entry name" value="RecC"/>
    <property type="match status" value="1"/>
</dbReference>
<keyword evidence="4 10" id="KW-0378">Hydrolase</keyword>
<feature type="domain" description="RecC C-terminal" evidence="11">
    <location>
        <begin position="822"/>
        <end position="1060"/>
    </location>
</feature>
<evidence type="ECO:0000313" key="12">
    <source>
        <dbReference type="EMBL" id="MBU2787360.1"/>
    </source>
</evidence>
<keyword evidence="7 10" id="KW-0067">ATP-binding</keyword>
<dbReference type="RefSeq" id="WP_215871931.1">
    <property type="nucleotide sequence ID" value="NZ_JAAXYO010000039.1"/>
</dbReference>
<keyword evidence="9 10" id="KW-0234">DNA repair</keyword>
<evidence type="ECO:0000256" key="2">
    <source>
        <dbReference type="ARBA" id="ARBA00022741"/>
    </source>
</evidence>
<reference evidence="12" key="1">
    <citation type="journal article" date="2021" name="ISME J.">
        <title>Genomic evolution of the class Acidithiobacillia: deep-branching Proteobacteria living in extreme acidic conditions.</title>
        <authorList>
            <person name="Moya-Beltran A."/>
            <person name="Beard S."/>
            <person name="Rojas-Villalobos C."/>
            <person name="Issotta F."/>
            <person name="Gallardo Y."/>
            <person name="Ulloa R."/>
            <person name="Giaveno A."/>
            <person name="Degli Esposti M."/>
            <person name="Johnson D.B."/>
            <person name="Quatrini R."/>
        </authorList>
    </citation>
    <scope>NUCLEOTIDE SEQUENCE</scope>
    <source>
        <strain evidence="12">VAN18-1</strain>
    </source>
</reference>
<evidence type="ECO:0000256" key="7">
    <source>
        <dbReference type="ARBA" id="ARBA00022840"/>
    </source>
</evidence>
<comment type="caution">
    <text evidence="12">The sequence shown here is derived from an EMBL/GenBank/DDBJ whole genome shotgun (WGS) entry which is preliminary data.</text>
</comment>
<dbReference type="InterPro" id="IPR006697">
    <property type="entry name" value="RecC"/>
</dbReference>
<evidence type="ECO:0000256" key="4">
    <source>
        <dbReference type="ARBA" id="ARBA00022801"/>
    </source>
</evidence>
<dbReference type="InterPro" id="IPR041500">
    <property type="entry name" value="RecC_C"/>
</dbReference>
<evidence type="ECO:0000256" key="3">
    <source>
        <dbReference type="ARBA" id="ARBA00022763"/>
    </source>
</evidence>
<sequence>MATPQLTLVHSQRAEDLRDLLVQWCSQHPLSPLSRETILVQSNGVAEWLKLGFAAEGIAAGLDFLLPAQFLWRAYRAVLGRDAVPDASPFDKERLRWRLFRLLAELHDPVYAPLHRYLQRDPEGRRRFQLAERVADLYDQYQVYRADWLVAWEAGRDSLPGPDGRARPLPAQQRWQAQLWRALLADLQAAASPGESRGQIHQRFVHRLAEPGTWPELPQRLVVFGISSLPQQTLFALAALAEHLPVLILVLDPCSYYWGDIVTGHDLLRQEARGRKRTRQVVDVDVAIEHGHPLLAAWGKTGRDYLAALEMTASELQLQVMDERIELFRPGATRTLLQQLQDDILFLRPASESRNLWPPIDLAHDDSLRFHVAHGPLRELEVLQDQILEALRLDASLRPRDILIMVPELDSYAARIDAVFGRYPGSDPRHLPYHIVDAPAVQQNSLLHALDLLLGLPQSRLPASMLWDLLEVAALRRRFGIDVEDVPLLRSWLQTAGARWGLDDTQRQSLGLGREGQGAHTWWFALQRLLLGYAVAHGEACAELEPSYLPVDAAARLAPFIELLASISQWQTRLQTPATPKIWQGKLEELLTDFFAAEGEEEQELLLAQGALQAWVEDCAAADLTVPLSLEIVGEAWRAAIVVKATRGSAFFSGGLTFATLMPMRAIPFRRIYLLGMNEKEYPRRQTPAEFDLLRGDYRPGDRSRREDDRYLFLEALLSARDALQIFWSGRSPRDDSEEPPSVLVAQLRDHLARVWRAEQGSEGFHGKDLLAALTTSYPLQAFSQQYLGENTPYFTFAREWWESDSVPAPETVLPVAERRYLTLRELQELGKRPARYFLQQGLGVRLRESDEQIAEDCEPFALDSLQQWQIRSELIAAVQQVEVDTGGAMAVLQRQLLRQSRRGDLPAGAVGRLLGEELAHDLEQSLQRYLALAAQYAEALPPQGLCLQHADTELVGEVGGLRRSAEGAHALLRWSASKIGRGKGIEWAKVWPYWIEHLALHADGWTVSTHLLARDNSDILLAPMDPAGARAHLAELVELALEARRRPLPLLLPLLAAAWREDAEGPIDLQSVRRQHADLVQKDEEVRRVWPQPPLADDAAELTELCRRFLRPLQEAVERGAELRKQGDGKT</sequence>
<keyword evidence="13" id="KW-1185">Reference proteome</keyword>
<evidence type="ECO:0000256" key="8">
    <source>
        <dbReference type="ARBA" id="ARBA00023125"/>
    </source>
</evidence>
<dbReference type="Gene3D" id="1.10.10.160">
    <property type="match status" value="1"/>
</dbReference>
<dbReference type="Pfam" id="PF17946">
    <property type="entry name" value="RecC_C"/>
    <property type="match status" value="1"/>
</dbReference>
<dbReference type="AlphaFoldDB" id="A0AAE2YNH9"/>
<accession>A0AAE2YNH9</accession>
<dbReference type="GO" id="GO:0009338">
    <property type="term" value="C:exodeoxyribonuclease V complex"/>
    <property type="evidence" value="ECO:0007669"/>
    <property type="project" value="InterPro"/>
</dbReference>
<dbReference type="SUPFAM" id="SSF52980">
    <property type="entry name" value="Restriction endonuclease-like"/>
    <property type="match status" value="1"/>
</dbReference>
<dbReference type="InterPro" id="IPR011335">
    <property type="entry name" value="Restrct_endonuc-II-like"/>
</dbReference>
<dbReference type="GO" id="GO:0003678">
    <property type="term" value="F:DNA helicase activity"/>
    <property type="evidence" value="ECO:0007669"/>
    <property type="project" value="UniProtKB-UniRule"/>
</dbReference>
<keyword evidence="8 10" id="KW-0238">DNA-binding</keyword>
<organism evidence="12 13">
    <name type="scientific">Igneacidithiobacillus copahuensis</name>
    <dbReference type="NCBI Taxonomy" id="2724909"/>
    <lineage>
        <taxon>Bacteria</taxon>
        <taxon>Pseudomonadati</taxon>
        <taxon>Pseudomonadota</taxon>
        <taxon>Acidithiobacillia</taxon>
        <taxon>Acidithiobacillales</taxon>
        <taxon>Acidithiobacillaceae</taxon>
        <taxon>Igneacidithiobacillus</taxon>
    </lineage>
</organism>
<dbReference type="EMBL" id="JAAXYO010000039">
    <property type="protein sequence ID" value="MBU2787360.1"/>
    <property type="molecule type" value="Genomic_DNA"/>
</dbReference>
<keyword evidence="2 10" id="KW-0547">Nucleotide-binding</keyword>
<evidence type="ECO:0000313" key="13">
    <source>
        <dbReference type="Proteomes" id="UP001197378"/>
    </source>
</evidence>
<evidence type="ECO:0000256" key="5">
    <source>
        <dbReference type="ARBA" id="ARBA00022806"/>
    </source>
</evidence>
<dbReference type="GO" id="GO:0005524">
    <property type="term" value="F:ATP binding"/>
    <property type="evidence" value="ECO:0007669"/>
    <property type="project" value="UniProtKB-UniRule"/>
</dbReference>
<keyword evidence="6 10" id="KW-0269">Exonuclease</keyword>
<gene>
    <name evidence="10 12" type="primary">recC</name>
    <name evidence="12" type="ORF">HFQ13_03900</name>
</gene>
<keyword evidence="5 10" id="KW-0347">Helicase</keyword>
<dbReference type="NCBIfam" id="TIGR01450">
    <property type="entry name" value="recC"/>
    <property type="match status" value="1"/>
</dbReference>
<protein>
    <recommendedName>
        <fullName evidence="10">RecBCD enzyme subunit RecC</fullName>
    </recommendedName>
    <alternativeName>
        <fullName evidence="10">Exonuclease V subunit RecC</fullName>
        <shortName evidence="10">ExoV subunit RecC</shortName>
    </alternativeName>
    <alternativeName>
        <fullName evidence="10">Helicase/nuclease RecBCD subunit RecC</fullName>
    </alternativeName>
</protein>
<dbReference type="Proteomes" id="UP001197378">
    <property type="component" value="Unassembled WGS sequence"/>
</dbReference>
<comment type="subunit">
    <text evidence="10">Heterotrimer of RecB, RecC and RecD. All subunits contribute to DNA-binding.</text>
</comment>
<comment type="similarity">
    <text evidence="10">Belongs to the RecC family.</text>
</comment>
<dbReference type="InterPro" id="IPR013986">
    <property type="entry name" value="DExx_box_DNA_helicase_dom_sf"/>
</dbReference>
<dbReference type="Gene3D" id="1.10.10.990">
    <property type="match status" value="1"/>
</dbReference>
<dbReference type="Gene3D" id="3.40.50.300">
    <property type="entry name" value="P-loop containing nucleotide triphosphate hydrolases"/>
    <property type="match status" value="2"/>
</dbReference>
<dbReference type="GO" id="GO:0003677">
    <property type="term" value="F:DNA binding"/>
    <property type="evidence" value="ECO:0007669"/>
    <property type="project" value="UniProtKB-UniRule"/>
</dbReference>
<dbReference type="SUPFAM" id="SSF52540">
    <property type="entry name" value="P-loop containing nucleoside triphosphate hydrolases"/>
    <property type="match status" value="2"/>
</dbReference>
<keyword evidence="1 10" id="KW-0540">Nuclease</keyword>
<dbReference type="GO" id="GO:0008854">
    <property type="term" value="F:exodeoxyribonuclease V activity"/>
    <property type="evidence" value="ECO:0007669"/>
    <property type="project" value="InterPro"/>
</dbReference>
<evidence type="ECO:0000259" key="11">
    <source>
        <dbReference type="Pfam" id="PF17946"/>
    </source>
</evidence>
<dbReference type="PANTHER" id="PTHR30591:SF1">
    <property type="entry name" value="RECBCD ENZYME SUBUNIT RECC"/>
    <property type="match status" value="1"/>
</dbReference>
<dbReference type="Pfam" id="PF04257">
    <property type="entry name" value="Exonuc_V_gamma"/>
    <property type="match status" value="1"/>
</dbReference>
<evidence type="ECO:0000256" key="10">
    <source>
        <dbReference type="HAMAP-Rule" id="MF_01486"/>
    </source>
</evidence>